<protein>
    <submittedName>
        <fullName evidence="2">Uncharacterized protein</fullName>
    </submittedName>
</protein>
<gene>
    <name evidence="2" type="ORF">EM308_14040</name>
</gene>
<feature type="transmembrane region" description="Helical" evidence="1">
    <location>
        <begin position="54"/>
        <end position="75"/>
    </location>
</feature>
<keyword evidence="1" id="KW-0812">Transmembrane</keyword>
<sequence>MNLELIQKSIQRQEIQLDFIEKILHYRLSIILFVIAMFSLLICNESALNFEIDFGNTTFKIGTTLLLLSMISFLYQKSNLKLKSVTVKDTKEKVFEKIFEIAENNDWKIESQSDNSIIFKTKRPFSPSRYFISKSYGEKIFIFFKPTEILLRSIYDFDISYSFVVSRGENTNNENYIRKII</sequence>
<evidence type="ECO:0000256" key="1">
    <source>
        <dbReference type="SAM" id="Phobius"/>
    </source>
</evidence>
<reference evidence="2 3" key="1">
    <citation type="submission" date="2016-10" db="EMBL/GenBank/DDBJ databases">
        <title>Flavobacterium gilvum sp. nov., isolated from stream water.</title>
        <authorList>
            <person name="Shin S.-K."/>
            <person name="Cho Y.-J."/>
            <person name="Yi H."/>
        </authorList>
    </citation>
    <scope>NUCLEOTIDE SEQUENCE [LARGE SCALE GENOMIC DNA]</scope>
    <source>
        <strain evidence="2 3">EM1308</strain>
    </source>
</reference>
<evidence type="ECO:0000313" key="3">
    <source>
        <dbReference type="Proteomes" id="UP000175968"/>
    </source>
</evidence>
<organism evidence="2 3">
    <name type="scientific">Flavobacterium gilvum</name>
    <dbReference type="NCBI Taxonomy" id="1492737"/>
    <lineage>
        <taxon>Bacteria</taxon>
        <taxon>Pseudomonadati</taxon>
        <taxon>Bacteroidota</taxon>
        <taxon>Flavobacteriia</taxon>
        <taxon>Flavobacteriales</taxon>
        <taxon>Flavobacteriaceae</taxon>
        <taxon>Flavobacterium</taxon>
    </lineage>
</organism>
<feature type="transmembrane region" description="Helical" evidence="1">
    <location>
        <begin position="24"/>
        <end position="42"/>
    </location>
</feature>
<name>A0AAC9I906_9FLAO</name>
<proteinExistence type="predicted"/>
<accession>A0AAC9I906</accession>
<keyword evidence="3" id="KW-1185">Reference proteome</keyword>
<dbReference type="AlphaFoldDB" id="A0AAC9I906"/>
<dbReference type="KEGG" id="fgl:EM308_14040"/>
<dbReference type="RefSeq" id="WP_035638534.1">
    <property type="nucleotide sequence ID" value="NZ_CP017479.1"/>
</dbReference>
<keyword evidence="1" id="KW-0472">Membrane</keyword>
<dbReference type="Proteomes" id="UP000175968">
    <property type="component" value="Chromosome"/>
</dbReference>
<evidence type="ECO:0000313" key="2">
    <source>
        <dbReference type="EMBL" id="AOW10532.1"/>
    </source>
</evidence>
<keyword evidence="1" id="KW-1133">Transmembrane helix</keyword>
<dbReference type="EMBL" id="CP017479">
    <property type="protein sequence ID" value="AOW10532.1"/>
    <property type="molecule type" value="Genomic_DNA"/>
</dbReference>